<dbReference type="Pfam" id="PF12833">
    <property type="entry name" value="HTH_18"/>
    <property type="match status" value="1"/>
</dbReference>
<reference evidence="11" key="1">
    <citation type="journal article" date="2019" name="Int. J. Syst. Evol. Microbiol.">
        <title>The Global Catalogue of Microorganisms (GCM) 10K type strain sequencing project: providing services to taxonomists for standard genome sequencing and annotation.</title>
        <authorList>
            <consortium name="The Broad Institute Genomics Platform"/>
            <consortium name="The Broad Institute Genome Sequencing Center for Infectious Disease"/>
            <person name="Wu L."/>
            <person name="Ma J."/>
        </authorList>
    </citation>
    <scope>NUCLEOTIDE SEQUENCE [LARGE SCALE GENOMIC DNA]</scope>
    <source>
        <strain evidence="11">KCTC 52274</strain>
    </source>
</reference>
<dbReference type="CDD" id="cd06445">
    <property type="entry name" value="ATase"/>
    <property type="match status" value="1"/>
</dbReference>
<feature type="domain" description="HTH araC/xylS-type" evidence="9">
    <location>
        <begin position="11"/>
        <end position="108"/>
    </location>
</feature>
<evidence type="ECO:0000256" key="4">
    <source>
        <dbReference type="ARBA" id="ARBA00022763"/>
    </source>
</evidence>
<organism evidence="10 11">
    <name type="scientific">Aquimarina rubra</name>
    <dbReference type="NCBI Taxonomy" id="1920033"/>
    <lineage>
        <taxon>Bacteria</taxon>
        <taxon>Pseudomonadati</taxon>
        <taxon>Bacteroidota</taxon>
        <taxon>Flavobacteriia</taxon>
        <taxon>Flavobacteriales</taxon>
        <taxon>Flavobacteriaceae</taxon>
        <taxon>Aquimarina</taxon>
    </lineage>
</organism>
<evidence type="ECO:0000259" key="9">
    <source>
        <dbReference type="PROSITE" id="PS01124"/>
    </source>
</evidence>
<name>A0ABW5LCP2_9FLAO</name>
<evidence type="ECO:0000256" key="6">
    <source>
        <dbReference type="ARBA" id="ARBA00023163"/>
    </source>
</evidence>
<keyword evidence="2" id="KW-0489">Methyltransferase</keyword>
<dbReference type="InterPro" id="IPR009057">
    <property type="entry name" value="Homeodomain-like_sf"/>
</dbReference>
<evidence type="ECO:0000256" key="8">
    <source>
        <dbReference type="ARBA" id="ARBA00049348"/>
    </source>
</evidence>
<dbReference type="InterPro" id="IPR001497">
    <property type="entry name" value="MethylDNA_cys_MeTrfase_AS"/>
</dbReference>
<dbReference type="PROSITE" id="PS00374">
    <property type="entry name" value="MGMT"/>
    <property type="match status" value="1"/>
</dbReference>
<keyword evidence="7" id="KW-0234">DNA repair</keyword>
<evidence type="ECO:0000256" key="7">
    <source>
        <dbReference type="ARBA" id="ARBA00023204"/>
    </source>
</evidence>
<dbReference type="Gene3D" id="1.10.10.60">
    <property type="entry name" value="Homeodomain-like"/>
    <property type="match status" value="1"/>
</dbReference>
<evidence type="ECO:0000256" key="5">
    <source>
        <dbReference type="ARBA" id="ARBA00023015"/>
    </source>
</evidence>
<gene>
    <name evidence="10" type="ORF">ACFSR1_02695</name>
</gene>
<dbReference type="PANTHER" id="PTHR10815">
    <property type="entry name" value="METHYLATED-DNA--PROTEIN-CYSTEINE METHYLTRANSFERASE"/>
    <property type="match status" value="1"/>
</dbReference>
<dbReference type="PANTHER" id="PTHR10815:SF13">
    <property type="entry name" value="METHYLATED-DNA--PROTEIN-CYSTEINE METHYLTRANSFERASE"/>
    <property type="match status" value="1"/>
</dbReference>
<evidence type="ECO:0000313" key="10">
    <source>
        <dbReference type="EMBL" id="MFD2561561.1"/>
    </source>
</evidence>
<dbReference type="Pfam" id="PF01035">
    <property type="entry name" value="DNA_binding_1"/>
    <property type="match status" value="1"/>
</dbReference>
<dbReference type="InterPro" id="IPR018060">
    <property type="entry name" value="HTH_AraC"/>
</dbReference>
<proteinExistence type="predicted"/>
<keyword evidence="5" id="KW-0805">Transcription regulation</keyword>
<dbReference type="InterPro" id="IPR036388">
    <property type="entry name" value="WH-like_DNA-bd_sf"/>
</dbReference>
<dbReference type="InterPro" id="IPR008332">
    <property type="entry name" value="MethylG_MeTrfase_N"/>
</dbReference>
<dbReference type="Proteomes" id="UP001597319">
    <property type="component" value="Unassembled WGS sequence"/>
</dbReference>
<dbReference type="SUPFAM" id="SSF53155">
    <property type="entry name" value="Methylated DNA-protein cysteine methyltransferase domain"/>
    <property type="match status" value="1"/>
</dbReference>
<protein>
    <submittedName>
        <fullName evidence="10">Bifunctional helix-turn-helix domain-containing protein/methylated-DNA--[protein]-cysteine S-methyltransferase</fullName>
    </submittedName>
</protein>
<comment type="catalytic activity">
    <reaction evidence="8">
        <text>a 6-O-methyl-2'-deoxyguanosine in DNA + L-cysteinyl-[protein] = S-methyl-L-cysteinyl-[protein] + a 2'-deoxyguanosine in DNA</text>
        <dbReference type="Rhea" id="RHEA:24000"/>
        <dbReference type="Rhea" id="RHEA-COMP:10131"/>
        <dbReference type="Rhea" id="RHEA-COMP:10132"/>
        <dbReference type="Rhea" id="RHEA-COMP:11367"/>
        <dbReference type="Rhea" id="RHEA-COMP:11368"/>
        <dbReference type="ChEBI" id="CHEBI:29950"/>
        <dbReference type="ChEBI" id="CHEBI:82612"/>
        <dbReference type="ChEBI" id="CHEBI:85445"/>
        <dbReference type="ChEBI" id="CHEBI:85448"/>
        <dbReference type="EC" id="2.1.1.63"/>
    </reaction>
</comment>
<dbReference type="EMBL" id="JBHULE010000002">
    <property type="protein sequence ID" value="MFD2561561.1"/>
    <property type="molecule type" value="Genomic_DNA"/>
</dbReference>
<evidence type="ECO:0000256" key="3">
    <source>
        <dbReference type="ARBA" id="ARBA00022679"/>
    </source>
</evidence>
<keyword evidence="11" id="KW-1185">Reference proteome</keyword>
<evidence type="ECO:0000313" key="11">
    <source>
        <dbReference type="Proteomes" id="UP001597319"/>
    </source>
</evidence>
<dbReference type="Gene3D" id="3.30.160.70">
    <property type="entry name" value="Methylated DNA-protein cysteine methyltransferase domain"/>
    <property type="match status" value="1"/>
</dbReference>
<comment type="caution">
    <text evidence="10">The sequence shown here is derived from an EMBL/GenBank/DDBJ whole genome shotgun (WGS) entry which is preliminary data.</text>
</comment>
<dbReference type="SUPFAM" id="SSF46767">
    <property type="entry name" value="Methylated DNA-protein cysteine methyltransferase, C-terminal domain"/>
    <property type="match status" value="1"/>
</dbReference>
<dbReference type="InterPro" id="IPR014048">
    <property type="entry name" value="MethylDNA_cys_MeTrfase_DNA-bd"/>
</dbReference>
<keyword evidence="6" id="KW-0804">Transcription</keyword>
<dbReference type="Gene3D" id="1.10.10.10">
    <property type="entry name" value="Winged helix-like DNA-binding domain superfamily/Winged helix DNA-binding domain"/>
    <property type="match status" value="1"/>
</dbReference>
<sequence length="281" mass="31330">MENNHHFDIVKKAIHYITSNYRNQPNLDDIAATVHLSKFHFQRVFQDWAGVSPKQFLQFITTEQAKESLSKGRSTLETAYKVGLSGNGRLYDLFIKIEGCTPGEFQKRGKGIIIQYDVIASPFGNVLIAETTIGICKLVFIEETTNPLATLKSEYPEADLICQLGIHGAKVKQYFANWDIPLEAIVLDLKGTSFQLNVWKALLTIPSSQLLAYNDVASYINKPTAQRAVGTAIGKNPIAYLIPCHRVIKQTGHLGNYRWGSDRKTAIIGYEGIKLSDKPSA</sequence>
<dbReference type="InterPro" id="IPR036217">
    <property type="entry name" value="MethylDNA_cys_MeTrfase_DNAb"/>
</dbReference>
<evidence type="ECO:0000256" key="1">
    <source>
        <dbReference type="ARBA" id="ARBA00001286"/>
    </source>
</evidence>
<accession>A0ABW5LCP2</accession>
<dbReference type="SMART" id="SM00342">
    <property type="entry name" value="HTH_ARAC"/>
    <property type="match status" value="1"/>
</dbReference>
<keyword evidence="3" id="KW-0808">Transferase</keyword>
<dbReference type="InterPro" id="IPR036631">
    <property type="entry name" value="MGMT_N_sf"/>
</dbReference>
<dbReference type="NCBIfam" id="TIGR00589">
    <property type="entry name" value="ogt"/>
    <property type="match status" value="1"/>
</dbReference>
<dbReference type="RefSeq" id="WP_378289361.1">
    <property type="nucleotide sequence ID" value="NZ_JBHULE010000002.1"/>
</dbReference>
<evidence type="ECO:0000256" key="2">
    <source>
        <dbReference type="ARBA" id="ARBA00022603"/>
    </source>
</evidence>
<dbReference type="SUPFAM" id="SSF46689">
    <property type="entry name" value="Homeodomain-like"/>
    <property type="match status" value="1"/>
</dbReference>
<keyword evidence="4" id="KW-0227">DNA damage</keyword>
<dbReference type="PROSITE" id="PS01124">
    <property type="entry name" value="HTH_ARAC_FAMILY_2"/>
    <property type="match status" value="1"/>
</dbReference>
<dbReference type="Pfam" id="PF02870">
    <property type="entry name" value="Methyltransf_1N"/>
    <property type="match status" value="1"/>
</dbReference>
<comment type="catalytic activity">
    <reaction evidence="1">
        <text>a 4-O-methyl-thymidine in DNA + L-cysteinyl-[protein] = a thymidine in DNA + S-methyl-L-cysteinyl-[protein]</text>
        <dbReference type="Rhea" id="RHEA:53428"/>
        <dbReference type="Rhea" id="RHEA-COMP:10131"/>
        <dbReference type="Rhea" id="RHEA-COMP:10132"/>
        <dbReference type="Rhea" id="RHEA-COMP:13555"/>
        <dbReference type="Rhea" id="RHEA-COMP:13556"/>
        <dbReference type="ChEBI" id="CHEBI:29950"/>
        <dbReference type="ChEBI" id="CHEBI:82612"/>
        <dbReference type="ChEBI" id="CHEBI:137386"/>
        <dbReference type="ChEBI" id="CHEBI:137387"/>
        <dbReference type="EC" id="2.1.1.63"/>
    </reaction>
</comment>